<sequence length="152" mass="16771">MSQAIVLLCGTFLLASIPFTSAVTDEQKAEIQAYFEKIGAECITDHQISEADITELRARKISSGENVPCFLACMMKKMGIMEDGGNLRKETALELIKEVIKDADELKKIEEYLHSCSHVNTEPIGSGEVSCERAMLAYKCMIDNSSQFGILV</sequence>
<reference evidence="6" key="2">
    <citation type="submission" date="2020-04" db="EMBL/GenBank/DDBJ databases">
        <authorList>
            <person name="Yang Y."/>
        </authorList>
    </citation>
    <scope>NUCLEOTIDE SEQUENCE</scope>
    <source>
        <tissue evidence="6">Antennae</tissue>
    </source>
</reference>
<dbReference type="PANTHER" id="PTHR11857">
    <property type="entry name" value="ODORANT BINDING PROTEIN-RELATED"/>
    <property type="match status" value="1"/>
</dbReference>
<evidence type="ECO:0000256" key="2">
    <source>
        <dbReference type="ARBA" id="ARBA00008098"/>
    </source>
</evidence>
<evidence type="ECO:0000256" key="5">
    <source>
        <dbReference type="SAM" id="SignalP"/>
    </source>
</evidence>
<dbReference type="SMART" id="SM00708">
    <property type="entry name" value="PhBP"/>
    <property type="match status" value="1"/>
</dbReference>
<protein>
    <submittedName>
        <fullName evidence="6">Odorant-binding protein 22</fullName>
    </submittedName>
</protein>
<keyword evidence="3" id="KW-0964">Secreted</keyword>
<dbReference type="Gene3D" id="1.10.238.20">
    <property type="entry name" value="Pheromone/general odorant binding protein domain"/>
    <property type="match status" value="1"/>
</dbReference>
<dbReference type="AlphaFoldDB" id="A0A7D5YNQ3"/>
<feature type="signal peptide" evidence="5">
    <location>
        <begin position="1"/>
        <end position="22"/>
    </location>
</feature>
<proteinExistence type="evidence at transcript level"/>
<dbReference type="SUPFAM" id="SSF47565">
    <property type="entry name" value="Insect pheromone/odorant-binding proteins"/>
    <property type="match status" value="1"/>
</dbReference>
<organism evidence="6">
    <name type="scientific">Streltzoviella insularis</name>
    <dbReference type="NCBI Taxonomy" id="1206366"/>
    <lineage>
        <taxon>Eukaryota</taxon>
        <taxon>Metazoa</taxon>
        <taxon>Ecdysozoa</taxon>
        <taxon>Arthropoda</taxon>
        <taxon>Hexapoda</taxon>
        <taxon>Insecta</taxon>
        <taxon>Pterygota</taxon>
        <taxon>Neoptera</taxon>
        <taxon>Endopterygota</taxon>
        <taxon>Lepidoptera</taxon>
        <taxon>Glossata</taxon>
        <taxon>Ditrysia</taxon>
        <taxon>Cossoidea</taxon>
        <taxon>Cossidae</taxon>
        <taxon>Cossinae</taxon>
        <taxon>Streltzoviella</taxon>
    </lineage>
</organism>
<dbReference type="CDD" id="cd23992">
    <property type="entry name" value="PBP_GOBP"/>
    <property type="match status" value="1"/>
</dbReference>
<keyword evidence="4 5" id="KW-0732">Signal</keyword>
<evidence type="ECO:0000256" key="4">
    <source>
        <dbReference type="ARBA" id="ARBA00022729"/>
    </source>
</evidence>
<name>A0A7D5YNQ3_9NEOP</name>
<dbReference type="Pfam" id="PF01395">
    <property type="entry name" value="PBP_GOBP"/>
    <property type="match status" value="1"/>
</dbReference>
<reference evidence="6" key="1">
    <citation type="journal article" date="2019" name="Sci. Rep.">
        <title>Antennal transcriptome analyses and olfactory protein identification in an important wood-boring moth pest, Streltzoviella insularis (Lepidoptera: Cossidae).</title>
        <authorList>
            <person name="Yang Y"/>
            <person name="Li W"/>
            <person name="Tao J Zong.S."/>
        </authorList>
    </citation>
    <scope>NUCLEOTIDE SEQUENCE</scope>
    <source>
        <tissue evidence="6">Antennae</tissue>
    </source>
</reference>
<dbReference type="InterPro" id="IPR006170">
    <property type="entry name" value="PBP/GOBP"/>
</dbReference>
<feature type="chain" id="PRO_5027841251" evidence="5">
    <location>
        <begin position="23"/>
        <end position="152"/>
    </location>
</feature>
<dbReference type="PANTHER" id="PTHR11857:SF43">
    <property type="entry name" value="GEO07291P1-RELATED"/>
    <property type="match status" value="1"/>
</dbReference>
<comment type="subcellular location">
    <subcellularLocation>
        <location evidence="1">Secreted</location>
    </subcellularLocation>
</comment>
<accession>A0A7D5YNQ3</accession>
<evidence type="ECO:0000256" key="1">
    <source>
        <dbReference type="ARBA" id="ARBA00004613"/>
    </source>
</evidence>
<evidence type="ECO:0000256" key="3">
    <source>
        <dbReference type="ARBA" id="ARBA00022525"/>
    </source>
</evidence>
<evidence type="ECO:0000313" key="6">
    <source>
        <dbReference type="EMBL" id="QLI62025.1"/>
    </source>
</evidence>
<dbReference type="InterPro" id="IPR036728">
    <property type="entry name" value="PBP_GOBP_sf"/>
</dbReference>
<comment type="similarity">
    <text evidence="2">Belongs to the PBP/GOBP family.</text>
</comment>
<dbReference type="GO" id="GO:0005615">
    <property type="term" value="C:extracellular space"/>
    <property type="evidence" value="ECO:0007669"/>
    <property type="project" value="TreeGrafter"/>
</dbReference>
<dbReference type="EMBL" id="MT386741">
    <property type="protein sequence ID" value="QLI62025.1"/>
    <property type="molecule type" value="mRNA"/>
</dbReference>
<dbReference type="GO" id="GO:0007608">
    <property type="term" value="P:sensory perception of smell"/>
    <property type="evidence" value="ECO:0007669"/>
    <property type="project" value="TreeGrafter"/>
</dbReference>
<dbReference type="GO" id="GO:0005549">
    <property type="term" value="F:odorant binding"/>
    <property type="evidence" value="ECO:0007669"/>
    <property type="project" value="InterPro"/>
</dbReference>